<dbReference type="EMBL" id="CYRY02043560">
    <property type="protein sequence ID" value="VCX38039.1"/>
    <property type="molecule type" value="Genomic_DNA"/>
</dbReference>
<organism evidence="1 2">
    <name type="scientific">Gulo gulo</name>
    <name type="common">Wolverine</name>
    <name type="synonym">Gluton</name>
    <dbReference type="NCBI Taxonomy" id="48420"/>
    <lineage>
        <taxon>Eukaryota</taxon>
        <taxon>Metazoa</taxon>
        <taxon>Chordata</taxon>
        <taxon>Craniata</taxon>
        <taxon>Vertebrata</taxon>
        <taxon>Euteleostomi</taxon>
        <taxon>Mammalia</taxon>
        <taxon>Eutheria</taxon>
        <taxon>Laurasiatheria</taxon>
        <taxon>Carnivora</taxon>
        <taxon>Caniformia</taxon>
        <taxon>Musteloidea</taxon>
        <taxon>Mustelidae</taxon>
        <taxon>Guloninae</taxon>
        <taxon>Gulo</taxon>
    </lineage>
</organism>
<dbReference type="Proteomes" id="UP000269945">
    <property type="component" value="Unassembled WGS sequence"/>
</dbReference>
<proteinExistence type="predicted"/>
<gene>
    <name evidence="1" type="ORF">BN2614_LOCUS1</name>
</gene>
<sequence length="122" mass="13727">MKATGLVRCGLSGEWRRQPKMVANLEIVTFLAPQPRELYHLLSKPRQLGTGFPAFPSALTVASSPFLWNNLCFPISNPAQHFSDHESSIIQKLQVGRDFILFVIICQHLMQCLVHSRPSISI</sequence>
<reference evidence="1 2" key="1">
    <citation type="submission" date="2018-10" db="EMBL/GenBank/DDBJ databases">
        <authorList>
            <person name="Ekblom R."/>
            <person name="Jareborg N."/>
        </authorList>
    </citation>
    <scope>NUCLEOTIDE SEQUENCE [LARGE SCALE GENOMIC DNA]</scope>
    <source>
        <tissue evidence="1">Muscle</tissue>
    </source>
</reference>
<evidence type="ECO:0000313" key="1">
    <source>
        <dbReference type="EMBL" id="VCX38039.1"/>
    </source>
</evidence>
<protein>
    <submittedName>
        <fullName evidence="1">Uncharacterized protein</fullName>
    </submittedName>
</protein>
<comment type="caution">
    <text evidence="1">The sequence shown here is derived from an EMBL/GenBank/DDBJ whole genome shotgun (WGS) entry which is preliminary data.</text>
</comment>
<name>A0A9X9M6N6_GULGU</name>
<evidence type="ECO:0000313" key="2">
    <source>
        <dbReference type="Proteomes" id="UP000269945"/>
    </source>
</evidence>
<keyword evidence="2" id="KW-1185">Reference proteome</keyword>
<dbReference type="AlphaFoldDB" id="A0A9X9M6N6"/>
<accession>A0A9X9M6N6</accession>